<evidence type="ECO:0000256" key="1">
    <source>
        <dbReference type="SAM" id="MobiDB-lite"/>
    </source>
</evidence>
<gene>
    <name evidence="3" type="ORF">Agabi119p4_7085</name>
    <name evidence="2" type="ORF">Agabi119p4_8971</name>
</gene>
<sequence>MGGKKTHKNPPSKPPPSTLPSGARVGPPGRRRDSAPTTAISPARPGPISEAAPVTPQVSQKTSLEVEGSDAEEEGGETTEATPRAPAARDHSPSSLPTVQTLEEFPSSQDAVPETSEADQSVVGDTSTQSQPPSDPVVSDAGISSRLRRKRKKALPQKKKRSIPARKGKKRAKFVEESESETSMAEDEGESEVEDEDEDEYIRPVKKTKTSARSALHKGTKKDKGKKKAVEESRFPRERLFLSEVSIPLLPPPVASSFRLPPPRPRPIPPTSSLRKTASGEVHVIKASRSQGELRHNIGSIGPLIVREEIRDIFMLPDTHSLQNDVRCSNCIIRAKDECKPPPSFIGSCGECSVSKTAHCSFSMHPEVELTELGHLNAYSSVSTYNLMRSTQSLLADQSGIHLTLALLQNQLTRAALNIEAYAHEWQMAGAIHGARRLSDYGLARSPEEVQDFLDFLTAHNLGTKDSVLSRRIVDQQNVISQAYSLIGPRASDQPVSHAEATQQAAEEAEVASEALVVENVVPELVLDDRGEDSRSMAVQEPSTPADLPVIRFSHSRSGSWESNRPTASRK</sequence>
<dbReference type="EMBL" id="JABXXO010000009">
    <property type="protein sequence ID" value="KAF7771111.1"/>
    <property type="molecule type" value="Genomic_DNA"/>
</dbReference>
<feature type="compositionally biased region" description="Pro residues" evidence="1">
    <location>
        <begin position="258"/>
        <end position="270"/>
    </location>
</feature>
<feature type="compositionally biased region" description="Polar residues" evidence="1">
    <location>
        <begin position="123"/>
        <end position="132"/>
    </location>
</feature>
<feature type="region of interest" description="Disordered" evidence="1">
    <location>
        <begin position="528"/>
        <end position="571"/>
    </location>
</feature>
<feature type="compositionally biased region" description="Basic residues" evidence="1">
    <location>
        <begin position="1"/>
        <end position="10"/>
    </location>
</feature>
<feature type="compositionally biased region" description="Polar residues" evidence="1">
    <location>
        <begin position="556"/>
        <end position="571"/>
    </location>
</feature>
<proteinExistence type="predicted"/>
<dbReference type="EMBL" id="JABXXO010000012">
    <property type="protein sequence ID" value="KAF7762378.1"/>
    <property type="molecule type" value="Genomic_DNA"/>
</dbReference>
<feature type="region of interest" description="Disordered" evidence="1">
    <location>
        <begin position="258"/>
        <end position="280"/>
    </location>
</feature>
<comment type="caution">
    <text evidence="3">The sequence shown here is derived from an EMBL/GenBank/DDBJ whole genome shotgun (WGS) entry which is preliminary data.</text>
</comment>
<name>A0A8H7F0P0_AGABI</name>
<feature type="compositionally biased region" description="Acidic residues" evidence="1">
    <location>
        <begin position="177"/>
        <end position="200"/>
    </location>
</feature>
<feature type="region of interest" description="Disordered" evidence="1">
    <location>
        <begin position="1"/>
        <end position="232"/>
    </location>
</feature>
<organism evidence="3 4">
    <name type="scientific">Agaricus bisporus var. burnettii</name>
    <dbReference type="NCBI Taxonomy" id="192524"/>
    <lineage>
        <taxon>Eukaryota</taxon>
        <taxon>Fungi</taxon>
        <taxon>Dikarya</taxon>
        <taxon>Basidiomycota</taxon>
        <taxon>Agaricomycotina</taxon>
        <taxon>Agaricomycetes</taxon>
        <taxon>Agaricomycetidae</taxon>
        <taxon>Agaricales</taxon>
        <taxon>Agaricineae</taxon>
        <taxon>Agaricaceae</taxon>
        <taxon>Agaricus</taxon>
    </lineage>
</organism>
<accession>A0A8H7F0P0</accession>
<evidence type="ECO:0000313" key="2">
    <source>
        <dbReference type="EMBL" id="KAF7762378.1"/>
    </source>
</evidence>
<dbReference type="Proteomes" id="UP000629468">
    <property type="component" value="Unassembled WGS sequence"/>
</dbReference>
<feature type="compositionally biased region" description="Polar residues" evidence="1">
    <location>
        <begin position="93"/>
        <end position="110"/>
    </location>
</feature>
<feature type="compositionally biased region" description="Basic residues" evidence="1">
    <location>
        <begin position="204"/>
        <end position="227"/>
    </location>
</feature>
<evidence type="ECO:0000313" key="3">
    <source>
        <dbReference type="EMBL" id="KAF7771111.1"/>
    </source>
</evidence>
<feature type="compositionally biased region" description="Acidic residues" evidence="1">
    <location>
        <begin position="67"/>
        <end position="77"/>
    </location>
</feature>
<dbReference type="AlphaFoldDB" id="A0A8H7F0P0"/>
<reference evidence="3 4" key="1">
    <citation type="journal article" name="Sci. Rep.">
        <title>Telomere-to-telomere assembled and centromere annotated genomes of the two main subspecies of the button mushroom Agaricus bisporus reveal especially polymorphic chromosome ends.</title>
        <authorList>
            <person name="Sonnenberg A.S.M."/>
            <person name="Sedaghat-Telgerd N."/>
            <person name="Lavrijssen B."/>
            <person name="Ohm R.A."/>
            <person name="Hendrickx P.M."/>
            <person name="Scholtmeijer K."/>
            <person name="Baars J.J.P."/>
            <person name="van Peer A."/>
        </authorList>
    </citation>
    <scope>NUCLEOTIDE SEQUENCE [LARGE SCALE GENOMIC DNA]</scope>
    <source>
        <strain evidence="3 4">H119_p4</strain>
    </source>
</reference>
<evidence type="ECO:0000313" key="4">
    <source>
        <dbReference type="Proteomes" id="UP000629468"/>
    </source>
</evidence>
<feature type="compositionally biased region" description="Basic residues" evidence="1">
    <location>
        <begin position="146"/>
        <end position="172"/>
    </location>
</feature>
<protein>
    <submittedName>
        <fullName evidence="3">Uncharacterized protein</fullName>
    </submittedName>
</protein>